<organism evidence="1 2">
    <name type="scientific">Prorocentrum cordatum</name>
    <dbReference type="NCBI Taxonomy" id="2364126"/>
    <lineage>
        <taxon>Eukaryota</taxon>
        <taxon>Sar</taxon>
        <taxon>Alveolata</taxon>
        <taxon>Dinophyceae</taxon>
        <taxon>Prorocentrales</taxon>
        <taxon>Prorocentraceae</taxon>
        <taxon>Prorocentrum</taxon>
    </lineage>
</organism>
<evidence type="ECO:0000313" key="1">
    <source>
        <dbReference type="EMBL" id="CAK0910472.1"/>
    </source>
</evidence>
<gene>
    <name evidence="1" type="ORF">PCOR1329_LOCUS84644</name>
</gene>
<accession>A0ABN9YFA0</accession>
<name>A0ABN9YFA0_9DINO</name>
<feature type="non-terminal residue" evidence="1">
    <location>
        <position position="134"/>
    </location>
</feature>
<proteinExistence type="predicted"/>
<reference evidence="1" key="1">
    <citation type="submission" date="2023-10" db="EMBL/GenBank/DDBJ databases">
        <authorList>
            <person name="Chen Y."/>
            <person name="Shah S."/>
            <person name="Dougan E. K."/>
            <person name="Thang M."/>
            <person name="Chan C."/>
        </authorList>
    </citation>
    <scope>NUCLEOTIDE SEQUENCE [LARGE SCALE GENOMIC DNA]</scope>
</reference>
<comment type="caution">
    <text evidence="1">The sequence shown here is derived from an EMBL/GenBank/DDBJ whole genome shotgun (WGS) entry which is preliminary data.</text>
</comment>
<protein>
    <submittedName>
        <fullName evidence="1">Uncharacterized protein</fullName>
    </submittedName>
</protein>
<dbReference type="Proteomes" id="UP001189429">
    <property type="component" value="Unassembled WGS sequence"/>
</dbReference>
<keyword evidence="2" id="KW-1185">Reference proteome</keyword>
<sequence length="134" mass="14568">MRAHRGRGLLASIPDRGVLDSLVNVWASGSSIFVENCSSSSLVFEIADVKDDLGDTLECDPCWSQGSVKQRQVVELAHIAEDGRWTIRRAGAAFARCALRVRMPDDGASSKSEEWSISMVLKTCASQMCALPHS</sequence>
<evidence type="ECO:0000313" key="2">
    <source>
        <dbReference type="Proteomes" id="UP001189429"/>
    </source>
</evidence>
<dbReference type="EMBL" id="CAUYUJ010022400">
    <property type="protein sequence ID" value="CAK0910472.1"/>
    <property type="molecule type" value="Genomic_DNA"/>
</dbReference>